<organism evidence="1 2">
    <name type="scientific">Diceros bicornis minor</name>
    <name type="common">South-central black rhinoceros</name>
    <dbReference type="NCBI Taxonomy" id="77932"/>
    <lineage>
        <taxon>Eukaryota</taxon>
        <taxon>Metazoa</taxon>
        <taxon>Chordata</taxon>
        <taxon>Craniata</taxon>
        <taxon>Vertebrata</taxon>
        <taxon>Euteleostomi</taxon>
        <taxon>Mammalia</taxon>
        <taxon>Eutheria</taxon>
        <taxon>Laurasiatheria</taxon>
        <taxon>Perissodactyla</taxon>
        <taxon>Rhinocerotidae</taxon>
        <taxon>Diceros</taxon>
    </lineage>
</organism>
<dbReference type="EMBL" id="JACDTQ010000017">
    <property type="protein sequence ID" value="KAF5929863.1"/>
    <property type="molecule type" value="Genomic_DNA"/>
</dbReference>
<evidence type="ECO:0000313" key="1">
    <source>
        <dbReference type="EMBL" id="KAF5929863.1"/>
    </source>
</evidence>
<sequence>MASWASLVASDRVSSPMTPWAGRKLKLVNVDNFVAHILSNKQGLKFQRMEAFQTVHSSTKHRLRKMSLVTVCSTQLMRTES</sequence>
<gene>
    <name evidence="1" type="ORF">HPG69_002588</name>
</gene>
<reference evidence="1 2" key="1">
    <citation type="journal article" date="2020" name="Mol. Biol. Evol.">
        <title>Interspecific Gene Flow and the Evolution of Specialization in Black and White Rhinoceros.</title>
        <authorList>
            <person name="Moodley Y."/>
            <person name="Westbury M.V."/>
            <person name="Russo I.M."/>
            <person name="Gopalakrishnan S."/>
            <person name="Rakotoarivelo A."/>
            <person name="Olsen R.A."/>
            <person name="Prost S."/>
            <person name="Tunstall T."/>
            <person name="Ryder O.A."/>
            <person name="Dalen L."/>
            <person name="Bruford M.W."/>
        </authorList>
    </citation>
    <scope>NUCLEOTIDE SEQUENCE [LARGE SCALE GENOMIC DNA]</scope>
    <source>
        <strain evidence="1">SBR-YM</strain>
        <tissue evidence="1">Skin</tissue>
    </source>
</reference>
<name>A0A7J7FP76_DICBM</name>
<proteinExistence type="predicted"/>
<keyword evidence="2" id="KW-1185">Reference proteome</keyword>
<dbReference type="Proteomes" id="UP000551758">
    <property type="component" value="Unassembled WGS sequence"/>
</dbReference>
<dbReference type="AlphaFoldDB" id="A0A7J7FP76"/>
<protein>
    <submittedName>
        <fullName evidence="1">Uncharacterized protein</fullName>
    </submittedName>
</protein>
<comment type="caution">
    <text evidence="1">The sequence shown here is derived from an EMBL/GenBank/DDBJ whole genome shotgun (WGS) entry which is preliminary data.</text>
</comment>
<accession>A0A7J7FP76</accession>
<evidence type="ECO:0000313" key="2">
    <source>
        <dbReference type="Proteomes" id="UP000551758"/>
    </source>
</evidence>